<comment type="similarity">
    <text evidence="7">Belongs to the transglycosylase MltG family.</text>
</comment>
<comment type="caution">
    <text evidence="8">The sequence shown here is derived from an EMBL/GenBank/DDBJ whole genome shotgun (WGS) entry which is preliminary data.</text>
</comment>
<dbReference type="AlphaFoldDB" id="A0A9D6V455"/>
<dbReference type="PANTHER" id="PTHR30518">
    <property type="entry name" value="ENDOLYTIC MUREIN TRANSGLYCOSYLASE"/>
    <property type="match status" value="1"/>
</dbReference>
<dbReference type="CDD" id="cd08010">
    <property type="entry name" value="MltG_like"/>
    <property type="match status" value="1"/>
</dbReference>
<evidence type="ECO:0000256" key="4">
    <source>
        <dbReference type="ARBA" id="ARBA00023136"/>
    </source>
</evidence>
<dbReference type="GO" id="GO:0008932">
    <property type="term" value="F:lytic endotransglycosylase activity"/>
    <property type="evidence" value="ECO:0007669"/>
    <property type="project" value="UniProtKB-UniRule"/>
</dbReference>
<dbReference type="EMBL" id="JACRDE010000340">
    <property type="protein sequence ID" value="MBI5250398.1"/>
    <property type="molecule type" value="Genomic_DNA"/>
</dbReference>
<keyword evidence="5 7" id="KW-0456">Lyase</keyword>
<dbReference type="Pfam" id="PF02618">
    <property type="entry name" value="YceG"/>
    <property type="match status" value="1"/>
</dbReference>
<name>A0A9D6V455_9BACT</name>
<reference evidence="8" key="1">
    <citation type="submission" date="2020-07" db="EMBL/GenBank/DDBJ databases">
        <title>Huge and variable diversity of episymbiotic CPR bacteria and DPANN archaea in groundwater ecosystems.</title>
        <authorList>
            <person name="He C.Y."/>
            <person name="Keren R."/>
            <person name="Whittaker M."/>
            <person name="Farag I.F."/>
            <person name="Doudna J."/>
            <person name="Cate J.H.D."/>
            <person name="Banfield J.F."/>
        </authorList>
    </citation>
    <scope>NUCLEOTIDE SEQUENCE</scope>
    <source>
        <strain evidence="8">NC_groundwater_1664_Pr3_B-0.1um_52_9</strain>
    </source>
</reference>
<keyword evidence="2 7" id="KW-0812">Transmembrane</keyword>
<evidence type="ECO:0000256" key="7">
    <source>
        <dbReference type="HAMAP-Rule" id="MF_02065"/>
    </source>
</evidence>
<evidence type="ECO:0000256" key="1">
    <source>
        <dbReference type="ARBA" id="ARBA00022475"/>
    </source>
</evidence>
<dbReference type="HAMAP" id="MF_02065">
    <property type="entry name" value="MltG"/>
    <property type="match status" value="1"/>
</dbReference>
<keyword evidence="6 7" id="KW-0961">Cell wall biogenesis/degradation</keyword>
<evidence type="ECO:0000313" key="8">
    <source>
        <dbReference type="EMBL" id="MBI5250398.1"/>
    </source>
</evidence>
<keyword evidence="4 7" id="KW-0472">Membrane</keyword>
<accession>A0A9D6V455</accession>
<feature type="transmembrane region" description="Helical" evidence="7">
    <location>
        <begin position="7"/>
        <end position="29"/>
    </location>
</feature>
<dbReference type="PANTHER" id="PTHR30518:SF2">
    <property type="entry name" value="ENDOLYTIC MUREIN TRANSGLYCOSYLASE"/>
    <property type="match status" value="1"/>
</dbReference>
<keyword evidence="1 7" id="KW-1003">Cell membrane</keyword>
<evidence type="ECO:0000313" key="9">
    <source>
        <dbReference type="Proteomes" id="UP000807825"/>
    </source>
</evidence>
<dbReference type="GO" id="GO:0009252">
    <property type="term" value="P:peptidoglycan biosynthetic process"/>
    <property type="evidence" value="ECO:0007669"/>
    <property type="project" value="UniProtKB-UniRule"/>
</dbReference>
<dbReference type="GO" id="GO:0005886">
    <property type="term" value="C:plasma membrane"/>
    <property type="evidence" value="ECO:0007669"/>
    <property type="project" value="UniProtKB-SubCell"/>
</dbReference>
<evidence type="ECO:0000256" key="6">
    <source>
        <dbReference type="ARBA" id="ARBA00023316"/>
    </source>
</evidence>
<protein>
    <recommendedName>
        <fullName evidence="7">Endolytic murein transglycosylase</fullName>
        <ecNumber evidence="7">4.2.2.29</ecNumber>
    </recommendedName>
    <alternativeName>
        <fullName evidence="7">Peptidoglycan lytic transglycosylase</fullName>
    </alternativeName>
    <alternativeName>
        <fullName evidence="7">Peptidoglycan polymerization terminase</fullName>
    </alternativeName>
</protein>
<dbReference type="NCBIfam" id="TIGR00247">
    <property type="entry name" value="endolytic transglycosylase MltG"/>
    <property type="match status" value="1"/>
</dbReference>
<gene>
    <name evidence="7 8" type="primary">mltG</name>
    <name evidence="8" type="ORF">HY912_12960</name>
</gene>
<dbReference type="GO" id="GO:0071555">
    <property type="term" value="P:cell wall organization"/>
    <property type="evidence" value="ECO:0007669"/>
    <property type="project" value="UniProtKB-KW"/>
</dbReference>
<evidence type="ECO:0000256" key="2">
    <source>
        <dbReference type="ARBA" id="ARBA00022692"/>
    </source>
</evidence>
<dbReference type="Gene3D" id="3.30.1490.480">
    <property type="entry name" value="Endolytic murein transglycosylase"/>
    <property type="match status" value="1"/>
</dbReference>
<comment type="catalytic activity">
    <reaction evidence="7">
        <text>a peptidoglycan chain = a peptidoglycan chain with N-acetyl-1,6-anhydromuramyl-[peptide] at the reducing end + a peptidoglycan chain with N-acetylglucosamine at the non-reducing end.</text>
        <dbReference type="EC" id="4.2.2.29"/>
    </reaction>
</comment>
<dbReference type="InterPro" id="IPR003770">
    <property type="entry name" value="MLTG-like"/>
</dbReference>
<dbReference type="Proteomes" id="UP000807825">
    <property type="component" value="Unassembled WGS sequence"/>
</dbReference>
<evidence type="ECO:0000256" key="5">
    <source>
        <dbReference type="ARBA" id="ARBA00023239"/>
    </source>
</evidence>
<feature type="site" description="Important for catalytic activity" evidence="7">
    <location>
        <position position="234"/>
    </location>
</feature>
<evidence type="ECO:0000256" key="3">
    <source>
        <dbReference type="ARBA" id="ARBA00022989"/>
    </source>
</evidence>
<proteinExistence type="inferred from homology"/>
<organism evidence="8 9">
    <name type="scientific">Desulfomonile tiedjei</name>
    <dbReference type="NCBI Taxonomy" id="2358"/>
    <lineage>
        <taxon>Bacteria</taxon>
        <taxon>Pseudomonadati</taxon>
        <taxon>Thermodesulfobacteriota</taxon>
        <taxon>Desulfomonilia</taxon>
        <taxon>Desulfomonilales</taxon>
        <taxon>Desulfomonilaceae</taxon>
        <taxon>Desulfomonile</taxon>
    </lineage>
</organism>
<dbReference type="EC" id="4.2.2.29" evidence="7"/>
<keyword evidence="3 7" id="KW-1133">Transmembrane helix</keyword>
<dbReference type="Gene3D" id="3.30.160.60">
    <property type="entry name" value="Classic Zinc Finger"/>
    <property type="match status" value="1"/>
</dbReference>
<comment type="function">
    <text evidence="7">Functions as a peptidoglycan terminase that cleaves nascent peptidoglycan strands endolytically to terminate their elongation.</text>
</comment>
<sequence length="353" mass="39167">MRISFLTVLKAFVLVIAIAALGIGGYAAYSRLPAIIGDLTSSGDRGPVVPGQEVIVSIPKGASLSQVGAILQENSVISSRFVFKLVALIRGEQRKIKAGDYALKTGSDAGDVLDQLISGKTLMFSFTVPEGYNVFQVADLFQQSEIMSKEEFVALAQDRNFLKELGIEGQSLEGYLFPDTYFLRPSEKSDGKLIIRRMTQRFFKIYDKHVRSTAEEYGWSVSQVLALASLIEKEARAHEHPLVSAVFHNRLRQNMKLQCDPTVIYGIKPMGSKITRDDLNRKHPYNTYQNAGLPPGPIANPGKESLIAAVKPADVDFLYFVAKNDGSHQFSSSLKEHNHWVNLYQRTPRTGIQ</sequence>
<comment type="subcellular location">
    <subcellularLocation>
        <location evidence="7">Cell membrane</location>
        <topology evidence="7">Single-pass membrane protein</topology>
    </subcellularLocation>
</comment>